<dbReference type="AlphaFoldDB" id="A0A0J8S221"/>
<reference evidence="2" key="1">
    <citation type="journal article" date="2010" name="Genome Res.">
        <title>Population genomic sequencing of Coccidioides fungi reveals recent hybridization and transposon control.</title>
        <authorList>
            <person name="Neafsey D.E."/>
            <person name="Barker B.M."/>
            <person name="Sharpton T.J."/>
            <person name="Stajich J.E."/>
            <person name="Park D.J."/>
            <person name="Whiston E."/>
            <person name="Hung C.-Y."/>
            <person name="McMahan C."/>
            <person name="White J."/>
            <person name="Sykes S."/>
            <person name="Heiman D."/>
            <person name="Young S."/>
            <person name="Zeng Q."/>
            <person name="Abouelleil A."/>
            <person name="Aftuck L."/>
            <person name="Bessette D."/>
            <person name="Brown A."/>
            <person name="FitzGerald M."/>
            <person name="Lui A."/>
            <person name="Macdonald J.P."/>
            <person name="Priest M."/>
            <person name="Orbach M.J."/>
            <person name="Galgiani J.N."/>
            <person name="Kirkland T.N."/>
            <person name="Cole G.T."/>
            <person name="Birren B.W."/>
            <person name="Henn M.R."/>
            <person name="Taylor J.W."/>
            <person name="Rounsley S.D."/>
        </authorList>
    </citation>
    <scope>NUCLEOTIDE SEQUENCE [LARGE SCALE GENOMIC DNA]</scope>
    <source>
        <strain evidence="2">H538.4</strain>
    </source>
</reference>
<name>A0A0J8S221_COCIT</name>
<dbReference type="EMBL" id="DS017031">
    <property type="protein sequence ID" value="KMU91187.1"/>
    <property type="molecule type" value="Genomic_DNA"/>
</dbReference>
<evidence type="ECO:0000313" key="2">
    <source>
        <dbReference type="Proteomes" id="UP000054563"/>
    </source>
</evidence>
<accession>A0A0J8S221</accession>
<gene>
    <name evidence="1" type="ORF">CIHG_08936</name>
</gene>
<protein>
    <submittedName>
        <fullName evidence="1">Uncharacterized protein</fullName>
    </submittedName>
</protein>
<sequence length="84" mass="9243">MFACSSPLLSRQHDIAPAHLSPQTLRRLGTGDTGYLHPPFVLEGNSPTTYCEESLPPTQGIAGWLKHPLHWTRQVSTLVICHAV</sequence>
<proteinExistence type="predicted"/>
<evidence type="ECO:0000313" key="1">
    <source>
        <dbReference type="EMBL" id="KMU91187.1"/>
    </source>
</evidence>
<organism evidence="1 2">
    <name type="scientific">Coccidioides immitis H538.4</name>
    <dbReference type="NCBI Taxonomy" id="396776"/>
    <lineage>
        <taxon>Eukaryota</taxon>
        <taxon>Fungi</taxon>
        <taxon>Dikarya</taxon>
        <taxon>Ascomycota</taxon>
        <taxon>Pezizomycotina</taxon>
        <taxon>Eurotiomycetes</taxon>
        <taxon>Eurotiomycetidae</taxon>
        <taxon>Onygenales</taxon>
        <taxon>Onygenaceae</taxon>
        <taxon>Coccidioides</taxon>
    </lineage>
</organism>
<dbReference type="Proteomes" id="UP000054563">
    <property type="component" value="Unassembled WGS sequence"/>
</dbReference>
<dbReference type="VEuPathDB" id="FungiDB:CIHG_08936"/>